<accession>A0A0G3BX72</accession>
<dbReference type="RefSeq" id="WP_047196985.1">
    <property type="nucleotide sequence ID" value="NZ_CP011371.1"/>
</dbReference>
<keyword evidence="2" id="KW-1185">Reference proteome</keyword>
<proteinExistence type="predicted"/>
<organism evidence="1 2">
    <name type="scientific">Caldimonas brevitalea</name>
    <dbReference type="NCBI Taxonomy" id="413882"/>
    <lineage>
        <taxon>Bacteria</taxon>
        <taxon>Pseudomonadati</taxon>
        <taxon>Pseudomonadota</taxon>
        <taxon>Betaproteobacteria</taxon>
        <taxon>Burkholderiales</taxon>
        <taxon>Sphaerotilaceae</taxon>
        <taxon>Caldimonas</taxon>
    </lineage>
</organism>
<evidence type="ECO:0000313" key="1">
    <source>
        <dbReference type="EMBL" id="AKJ31966.1"/>
    </source>
</evidence>
<gene>
    <name evidence="1" type="ORF">AAW51_5275</name>
</gene>
<dbReference type="AlphaFoldDB" id="A0A0G3BX72"/>
<sequence length="230" mass="25922">MSTRADIPHRLTYTCNCGWIDVGHLQSVDTPRNRHASASYLWKDILLERGLKVSGHNNHHLVMYRQAMSKMGFSRDFTKFYFVRKGLPLAVKRSVALAIFMEVSMGFENVQASLSMLTDSGFSEEDLVSNLIGFYVAVLGNVDWRGQCKPVSMQASLKVWDAVGPVGTRKNQHFLPQFHACEECQTVHHLRQPYFPALFASIRPAQKGVDFFEATSGLPVASHLLSTLFR</sequence>
<protein>
    <submittedName>
        <fullName evidence="1">Uncharacterized protein</fullName>
    </submittedName>
</protein>
<dbReference type="KEGG" id="pbh:AAW51_5275"/>
<evidence type="ECO:0000313" key="2">
    <source>
        <dbReference type="Proteomes" id="UP000035352"/>
    </source>
</evidence>
<dbReference type="EMBL" id="CP011371">
    <property type="protein sequence ID" value="AKJ31966.1"/>
    <property type="molecule type" value="Genomic_DNA"/>
</dbReference>
<name>A0A0G3BX72_9BURK</name>
<dbReference type="OrthoDB" id="6629090at2"/>
<dbReference type="Proteomes" id="UP000035352">
    <property type="component" value="Chromosome"/>
</dbReference>
<dbReference type="STRING" id="413882.AAW51_5275"/>
<reference evidence="1 2" key="1">
    <citation type="submission" date="2015-05" db="EMBL/GenBank/DDBJ databases">
        <authorList>
            <person name="Tang B."/>
            <person name="Yu Y."/>
        </authorList>
    </citation>
    <scope>NUCLEOTIDE SEQUENCE [LARGE SCALE GENOMIC DNA]</scope>
    <source>
        <strain evidence="1 2">DSM 7029</strain>
    </source>
</reference>